<dbReference type="EMBL" id="SRYB01000005">
    <property type="protein sequence ID" value="TGY79791.1"/>
    <property type="molecule type" value="Genomic_DNA"/>
</dbReference>
<reference evidence="1" key="1">
    <citation type="submission" date="2019-04" db="EMBL/GenBank/DDBJ databases">
        <title>Microbes associate with the intestines of laboratory mice.</title>
        <authorList>
            <person name="Navarre W."/>
            <person name="Wong E."/>
            <person name="Huang K."/>
            <person name="Tropini C."/>
            <person name="Ng K."/>
            <person name="Yu B."/>
        </authorList>
    </citation>
    <scope>NUCLEOTIDE SEQUENCE</scope>
    <source>
        <strain evidence="1">NM04_E33</strain>
    </source>
</reference>
<keyword evidence="2" id="KW-1185">Reference proteome</keyword>
<accession>A0AC61RMD3</accession>
<comment type="caution">
    <text evidence="1">The sequence shown here is derived from an EMBL/GenBank/DDBJ whole genome shotgun (WGS) entry which is preliminary data.</text>
</comment>
<organism evidence="1 2">
    <name type="scientific">Lepagella muris</name>
    <dbReference type="NCBI Taxonomy" id="3032870"/>
    <lineage>
        <taxon>Bacteria</taxon>
        <taxon>Pseudomonadati</taxon>
        <taxon>Bacteroidota</taxon>
        <taxon>Bacteroidia</taxon>
        <taxon>Bacteroidales</taxon>
        <taxon>Muribaculaceae</taxon>
        <taxon>Lepagella</taxon>
    </lineage>
</organism>
<proteinExistence type="predicted"/>
<evidence type="ECO:0000313" key="1">
    <source>
        <dbReference type="EMBL" id="TGY79791.1"/>
    </source>
</evidence>
<gene>
    <name evidence="1" type="ORF">E5331_05290</name>
</gene>
<name>A0AC61RMD3_9BACT</name>
<protein>
    <submittedName>
        <fullName evidence="1">Uncharacterized protein</fullName>
    </submittedName>
</protein>
<sequence length="220" mass="25070">MHPTQISLLLNAARPVAPPSNPAADLSRIDDYKRLLIRVARTVCPSFVVRDGMKPLLNDLLLWCLSAPGRLDPSKGLWLWGDIGSGKTTMLHVILRFCRIVRPADAEGNPYGFRISNAIEVCSGYQRKGYDGIQTYIDSRRQAFDELGSETIPTGYYGNTENVFQYILQRRYDRRHTSFTHVTTNLSVDQIAEVYGARIYDRCKEMFNFVPMRGATFRKK</sequence>
<dbReference type="Proteomes" id="UP000306319">
    <property type="component" value="Unassembled WGS sequence"/>
</dbReference>
<evidence type="ECO:0000313" key="2">
    <source>
        <dbReference type="Proteomes" id="UP000306319"/>
    </source>
</evidence>